<dbReference type="InterPro" id="IPR001870">
    <property type="entry name" value="B30.2/SPRY"/>
</dbReference>
<dbReference type="SUPFAM" id="SSF49899">
    <property type="entry name" value="Concanavalin A-like lectins/glucanases"/>
    <property type="match status" value="1"/>
</dbReference>
<dbReference type="Pfam" id="PF00622">
    <property type="entry name" value="SPRY"/>
    <property type="match status" value="1"/>
</dbReference>
<evidence type="ECO:0000313" key="5">
    <source>
        <dbReference type="Proteomes" id="UP001044222"/>
    </source>
</evidence>
<dbReference type="InterPro" id="IPR043136">
    <property type="entry name" value="B30.2/SPRY_sf"/>
</dbReference>
<dbReference type="EMBL" id="JAFIRN010000007">
    <property type="protein sequence ID" value="KAG5845590.1"/>
    <property type="molecule type" value="Genomic_DNA"/>
</dbReference>
<dbReference type="Proteomes" id="UP001044222">
    <property type="component" value="Chromosome 7"/>
</dbReference>
<keyword evidence="5" id="KW-1185">Reference proteome</keyword>
<sequence>MAQEVKKIPAVQMLDGVLSDGTAPPAGHIPDRQPSPHRLPPQELTTDEATLPYPRSPRTPRKTSRPATLSKRNAEAMKQQIGEQFETMQQALQKEEQAAVDWVEQDHRAASSRLNRVLKDWTQHLSQVQKNIACAKRALEQAGTEGTQEYTGDLSCQKKEDAAQEGIKLNEGRFQRLLKTLRNISKDLQAQLQRKNFLLDSTAVRIDRLASNRHIAVGRDCRLMYFTGEPQAAPELPLQFDKVCCALSSVGMATGRHYWEVDVGCCSAWAVGAAYGCIKRKGAEKGAKLGRNRHSWCLEQRDGRLSAWHNDHHLACQVRGHRPLRKVGVLLDYQKGRLAFYDARTMKLLQEFSAVLTSVFDRVHHQFMEPVFPAFRFFKPDSGQLGPDHMEICDLHL</sequence>
<dbReference type="Gene3D" id="2.60.120.920">
    <property type="match status" value="1"/>
</dbReference>
<reference evidence="4" key="1">
    <citation type="submission" date="2021-01" db="EMBL/GenBank/DDBJ databases">
        <title>A chromosome-scale assembly of European eel, Anguilla anguilla.</title>
        <authorList>
            <person name="Henkel C."/>
            <person name="Jong-Raadsen S.A."/>
            <person name="Dufour S."/>
            <person name="Weltzien F.-A."/>
            <person name="Palstra A.P."/>
            <person name="Pelster B."/>
            <person name="Spaink H.P."/>
            <person name="Van Den Thillart G.E."/>
            <person name="Jansen H."/>
            <person name="Zahm M."/>
            <person name="Klopp C."/>
            <person name="Cedric C."/>
            <person name="Louis A."/>
            <person name="Berthelot C."/>
            <person name="Parey E."/>
            <person name="Roest Crollius H."/>
            <person name="Montfort J."/>
            <person name="Robinson-Rechavi M."/>
            <person name="Bucao C."/>
            <person name="Bouchez O."/>
            <person name="Gislard M."/>
            <person name="Lluch J."/>
            <person name="Milhes M."/>
            <person name="Lampietro C."/>
            <person name="Lopez Roques C."/>
            <person name="Donnadieu C."/>
            <person name="Braasch I."/>
            <person name="Desvignes T."/>
            <person name="Postlethwait J."/>
            <person name="Bobe J."/>
            <person name="Guiguen Y."/>
            <person name="Dirks R."/>
        </authorList>
    </citation>
    <scope>NUCLEOTIDE SEQUENCE</scope>
    <source>
        <strain evidence="4">Tag_6206</strain>
        <tissue evidence="4">Liver</tissue>
    </source>
</reference>
<accession>A0A9D3ME34</accession>
<evidence type="ECO:0000256" key="1">
    <source>
        <dbReference type="SAM" id="Coils"/>
    </source>
</evidence>
<name>A0A9D3ME34_ANGAN</name>
<dbReference type="InterPro" id="IPR050143">
    <property type="entry name" value="TRIM/RBCC"/>
</dbReference>
<dbReference type="InterPro" id="IPR003877">
    <property type="entry name" value="SPRY_dom"/>
</dbReference>
<dbReference type="AlphaFoldDB" id="A0A9D3ME34"/>
<dbReference type="PROSITE" id="PS50188">
    <property type="entry name" value="B302_SPRY"/>
    <property type="match status" value="1"/>
</dbReference>
<keyword evidence="1" id="KW-0175">Coiled coil</keyword>
<gene>
    <name evidence="4" type="ORF">ANANG_G00140890</name>
</gene>
<dbReference type="PRINTS" id="PR01407">
    <property type="entry name" value="BUTYPHLNCDUF"/>
</dbReference>
<feature type="region of interest" description="Disordered" evidence="2">
    <location>
        <begin position="1"/>
        <end position="75"/>
    </location>
</feature>
<dbReference type="InterPro" id="IPR003879">
    <property type="entry name" value="Butyrophylin_SPRY"/>
</dbReference>
<evidence type="ECO:0000259" key="3">
    <source>
        <dbReference type="PROSITE" id="PS50188"/>
    </source>
</evidence>
<evidence type="ECO:0000256" key="2">
    <source>
        <dbReference type="SAM" id="MobiDB-lite"/>
    </source>
</evidence>
<proteinExistence type="predicted"/>
<dbReference type="PANTHER" id="PTHR24103">
    <property type="entry name" value="E3 UBIQUITIN-PROTEIN LIGASE TRIM"/>
    <property type="match status" value="1"/>
</dbReference>
<dbReference type="InterPro" id="IPR013320">
    <property type="entry name" value="ConA-like_dom_sf"/>
</dbReference>
<feature type="domain" description="B30.2/SPRY" evidence="3">
    <location>
        <begin position="184"/>
        <end position="390"/>
    </location>
</feature>
<organism evidence="4 5">
    <name type="scientific">Anguilla anguilla</name>
    <name type="common">European freshwater eel</name>
    <name type="synonym">Muraena anguilla</name>
    <dbReference type="NCBI Taxonomy" id="7936"/>
    <lineage>
        <taxon>Eukaryota</taxon>
        <taxon>Metazoa</taxon>
        <taxon>Chordata</taxon>
        <taxon>Craniata</taxon>
        <taxon>Vertebrata</taxon>
        <taxon>Euteleostomi</taxon>
        <taxon>Actinopterygii</taxon>
        <taxon>Neopterygii</taxon>
        <taxon>Teleostei</taxon>
        <taxon>Anguilliformes</taxon>
        <taxon>Anguillidae</taxon>
        <taxon>Anguilla</taxon>
    </lineage>
</organism>
<feature type="coiled-coil region" evidence="1">
    <location>
        <begin position="78"/>
        <end position="145"/>
    </location>
</feature>
<protein>
    <recommendedName>
        <fullName evidence="3">B30.2/SPRY domain-containing protein</fullName>
    </recommendedName>
</protein>
<comment type="caution">
    <text evidence="4">The sequence shown here is derived from an EMBL/GenBank/DDBJ whole genome shotgun (WGS) entry which is preliminary data.</text>
</comment>
<dbReference type="SMART" id="SM00449">
    <property type="entry name" value="SPRY"/>
    <property type="match status" value="1"/>
</dbReference>
<evidence type="ECO:0000313" key="4">
    <source>
        <dbReference type="EMBL" id="KAG5845590.1"/>
    </source>
</evidence>